<dbReference type="Pfam" id="PF07648">
    <property type="entry name" value="Kazal_2"/>
    <property type="match status" value="6"/>
</dbReference>
<keyword evidence="1" id="KW-0646">Protease inhibitor</keyword>
<dbReference type="OrthoDB" id="126772at2759"/>
<evidence type="ECO:0000313" key="7">
    <source>
        <dbReference type="EMBL" id="KAJ8046312.1"/>
    </source>
</evidence>
<evidence type="ECO:0000259" key="6">
    <source>
        <dbReference type="PROSITE" id="PS51465"/>
    </source>
</evidence>
<dbReference type="InterPro" id="IPR036058">
    <property type="entry name" value="Kazal_dom_sf"/>
</dbReference>
<gene>
    <name evidence="7" type="ORF">HOLleu_04943</name>
</gene>
<feature type="domain" description="Kazal-like" evidence="6">
    <location>
        <begin position="279"/>
        <end position="331"/>
    </location>
</feature>
<keyword evidence="3" id="KW-1015">Disulfide bond</keyword>
<dbReference type="CDD" id="cd00104">
    <property type="entry name" value="KAZAL_FS"/>
    <property type="match status" value="6"/>
</dbReference>
<accession>A0A9Q1CJ52</accession>
<evidence type="ECO:0000256" key="4">
    <source>
        <dbReference type="SAM" id="MobiDB-lite"/>
    </source>
</evidence>
<evidence type="ECO:0000256" key="1">
    <source>
        <dbReference type="ARBA" id="ARBA00022690"/>
    </source>
</evidence>
<protein>
    <submittedName>
        <fullName evidence="7">Agrin</fullName>
    </submittedName>
</protein>
<feature type="chain" id="PRO_5040238714" evidence="5">
    <location>
        <begin position="26"/>
        <end position="441"/>
    </location>
</feature>
<dbReference type="AlphaFoldDB" id="A0A9Q1CJ52"/>
<keyword evidence="5" id="KW-0732">Signal</keyword>
<dbReference type="PANTHER" id="PTHR10913">
    <property type="entry name" value="FOLLISTATIN-RELATED"/>
    <property type="match status" value="1"/>
</dbReference>
<dbReference type="InterPro" id="IPR050653">
    <property type="entry name" value="Prot_Inhib_GrowthFact_Antg"/>
</dbReference>
<dbReference type="PANTHER" id="PTHR10913:SF45">
    <property type="entry name" value="FOLLISTATIN, ISOFORM A-RELATED"/>
    <property type="match status" value="1"/>
</dbReference>
<dbReference type="EMBL" id="JAIZAY010000002">
    <property type="protein sequence ID" value="KAJ8046312.1"/>
    <property type="molecule type" value="Genomic_DNA"/>
</dbReference>
<name>A0A9Q1CJ52_HOLLE</name>
<dbReference type="SUPFAM" id="SSF100895">
    <property type="entry name" value="Kazal-type serine protease inhibitors"/>
    <property type="match status" value="6"/>
</dbReference>
<feature type="domain" description="Kazal-like" evidence="6">
    <location>
        <begin position="131"/>
        <end position="189"/>
    </location>
</feature>
<keyword evidence="2" id="KW-0722">Serine protease inhibitor</keyword>
<feature type="domain" description="Kazal-like" evidence="6">
    <location>
        <begin position="387"/>
        <end position="438"/>
    </location>
</feature>
<dbReference type="PROSITE" id="PS51465">
    <property type="entry name" value="KAZAL_2"/>
    <property type="match status" value="6"/>
</dbReference>
<dbReference type="Gene3D" id="3.30.60.30">
    <property type="match status" value="6"/>
</dbReference>
<dbReference type="GO" id="GO:0005576">
    <property type="term" value="C:extracellular region"/>
    <property type="evidence" value="ECO:0007669"/>
    <property type="project" value="TreeGrafter"/>
</dbReference>
<evidence type="ECO:0000256" key="5">
    <source>
        <dbReference type="SAM" id="SignalP"/>
    </source>
</evidence>
<evidence type="ECO:0000256" key="3">
    <source>
        <dbReference type="ARBA" id="ARBA00023157"/>
    </source>
</evidence>
<evidence type="ECO:0000256" key="2">
    <source>
        <dbReference type="ARBA" id="ARBA00022900"/>
    </source>
</evidence>
<feature type="region of interest" description="Disordered" evidence="4">
    <location>
        <begin position="23"/>
        <end position="45"/>
    </location>
</feature>
<feature type="domain" description="Kazal-like" evidence="6">
    <location>
        <begin position="332"/>
        <end position="386"/>
    </location>
</feature>
<organism evidence="7 8">
    <name type="scientific">Holothuria leucospilota</name>
    <name type="common">Black long sea cucumber</name>
    <name type="synonym">Mertensiothuria leucospilota</name>
    <dbReference type="NCBI Taxonomy" id="206669"/>
    <lineage>
        <taxon>Eukaryota</taxon>
        <taxon>Metazoa</taxon>
        <taxon>Echinodermata</taxon>
        <taxon>Eleutherozoa</taxon>
        <taxon>Echinozoa</taxon>
        <taxon>Holothuroidea</taxon>
        <taxon>Aspidochirotacea</taxon>
        <taxon>Aspidochirotida</taxon>
        <taxon>Holothuriidae</taxon>
        <taxon>Holothuria</taxon>
    </lineage>
</organism>
<reference evidence="7" key="1">
    <citation type="submission" date="2021-10" db="EMBL/GenBank/DDBJ databases">
        <title>Tropical sea cucumber genome reveals ecological adaptation and Cuvierian tubules defense mechanism.</title>
        <authorList>
            <person name="Chen T."/>
        </authorList>
    </citation>
    <scope>NUCLEOTIDE SEQUENCE</scope>
    <source>
        <strain evidence="7">Nanhai2018</strain>
        <tissue evidence="7">Muscle</tissue>
    </source>
</reference>
<dbReference type="SMART" id="SM00280">
    <property type="entry name" value="KAZAL"/>
    <property type="match status" value="6"/>
</dbReference>
<feature type="compositionally biased region" description="Polar residues" evidence="4">
    <location>
        <begin position="26"/>
        <end position="42"/>
    </location>
</feature>
<sequence>MKKEGIYRVLALCVVAYGSLPGTGGERQSTSSETCHSNSDGSNQRRRTLTSMCKYSFKECTIRNRHELQSSVCGSNGRTYKNICLMERHSCNDVGSAITLEYRGPCRSGHVTKEGATRNKMNRDGVVLNDEIHRQQCRRLIRRGCRRSMKRGPVCSTNGRTYLNECAFWKEACNSHQYISIANKGACHVTTNSQEPFTETTVMLQTEVPAECLSTCKPGFAFVCGTDSATYMSECHLKKLACRSNIDVAVQHRGVCRPRLVPNVIPRKGGYTPDTTNSPGDSSDCGRCSDLGYRPVCGTDSLTYYSACILYEYSCKLNDDTLRIKHQGQCPTDTTWNCQRRCRRLGGKEVCGTDGRTYASECHLKRRSCNRENLNLTIAYRGSCIKPSVQDACQRKCFHRYEPVCGSDGVTYLNSCFLEAARCRNSVIELVSEGICQDTVS</sequence>
<feature type="domain" description="Kazal-like" evidence="6">
    <location>
        <begin position="54"/>
        <end position="108"/>
    </location>
</feature>
<feature type="signal peptide" evidence="5">
    <location>
        <begin position="1"/>
        <end position="25"/>
    </location>
</feature>
<dbReference type="InterPro" id="IPR002350">
    <property type="entry name" value="Kazal_dom"/>
</dbReference>
<proteinExistence type="predicted"/>
<dbReference type="Proteomes" id="UP001152320">
    <property type="component" value="Chromosome 2"/>
</dbReference>
<feature type="domain" description="Kazal-like" evidence="6">
    <location>
        <begin position="206"/>
        <end position="258"/>
    </location>
</feature>
<comment type="caution">
    <text evidence="7">The sequence shown here is derived from an EMBL/GenBank/DDBJ whole genome shotgun (WGS) entry which is preliminary data.</text>
</comment>
<keyword evidence="8" id="KW-1185">Reference proteome</keyword>
<evidence type="ECO:0000313" key="8">
    <source>
        <dbReference type="Proteomes" id="UP001152320"/>
    </source>
</evidence>